<keyword evidence="3" id="KW-1003">Cell membrane</keyword>
<dbReference type="InterPro" id="IPR035906">
    <property type="entry name" value="MetI-like_sf"/>
</dbReference>
<evidence type="ECO:0000256" key="8">
    <source>
        <dbReference type="RuleBase" id="RU363032"/>
    </source>
</evidence>
<protein>
    <submittedName>
        <fullName evidence="10">Iron ABC transporter permease</fullName>
    </submittedName>
</protein>
<gene>
    <name evidence="10" type="ORF">BTR14_05125</name>
</gene>
<feature type="transmembrane region" description="Helical" evidence="8">
    <location>
        <begin position="94"/>
        <end position="117"/>
    </location>
</feature>
<dbReference type="PROSITE" id="PS50928">
    <property type="entry name" value="ABC_TM1"/>
    <property type="match status" value="2"/>
</dbReference>
<dbReference type="InterPro" id="IPR000515">
    <property type="entry name" value="MetI-like"/>
</dbReference>
<feature type="transmembrane region" description="Helical" evidence="8">
    <location>
        <begin position="59"/>
        <end position="82"/>
    </location>
</feature>
<keyword evidence="5 8" id="KW-0812">Transmembrane</keyword>
<feature type="transmembrane region" description="Helical" evidence="8">
    <location>
        <begin position="137"/>
        <end position="155"/>
    </location>
</feature>
<keyword evidence="2 8" id="KW-0813">Transport</keyword>
<accession>A0ABX3PFQ7</accession>
<proteinExistence type="inferred from homology"/>
<dbReference type="Gene3D" id="1.10.3720.10">
    <property type="entry name" value="MetI-like"/>
    <property type="match status" value="2"/>
</dbReference>
<dbReference type="PANTHER" id="PTHR43357">
    <property type="entry name" value="INNER MEMBRANE ABC TRANSPORTER PERMEASE PROTEIN YDCV"/>
    <property type="match status" value="1"/>
</dbReference>
<dbReference type="Proteomes" id="UP000192652">
    <property type="component" value="Unassembled WGS sequence"/>
</dbReference>
<evidence type="ECO:0000256" key="1">
    <source>
        <dbReference type="ARBA" id="ARBA00004429"/>
    </source>
</evidence>
<feature type="transmembrane region" description="Helical" evidence="8">
    <location>
        <begin position="235"/>
        <end position="255"/>
    </location>
</feature>
<comment type="similarity">
    <text evidence="8">Belongs to the binding-protein-dependent transport system permease family.</text>
</comment>
<evidence type="ECO:0000256" key="3">
    <source>
        <dbReference type="ARBA" id="ARBA00022475"/>
    </source>
</evidence>
<evidence type="ECO:0000259" key="9">
    <source>
        <dbReference type="PROSITE" id="PS50928"/>
    </source>
</evidence>
<sequence>MSLTRSIAAARPPLLLALPALAAGGAMLVPLVYLVVRAAETQAAELAFLVFRPATAQLLANTLALVVSVLTLSSAIALPLAVLVTRCRLPFARLWPVLFTLPLAVPGYVMAYALIGLSGYYGPLNQVFGLRLPRLEGLFGATLALSLYVYPYLFLNLRTALTTLDPALEESARSLGHSALSTFLRVVLPQLKAAFLSGWLVIALYTLGDYGAIALMRYDVFSSAIYSQYAGAFEVYYAAWLALMLIALAGLFLAAEARAARRLHLARTGTGTARVVPRALLGRMALPAALFIALVFSASLGLPVSVILFWLSRAPDAIDWAAVAATALQTVTIAGPVALLAMAAALPVALVTTRFPGRAAFLAERMVYLGYAVPALPFALAMVFFSLAVIPFFYQSMTLLIATLTLHFLALALGPVRSRLLQLGPRAEEAARSLGHGAFAAFRRVTLPQLMRALVAGGLLVFMVVAKELPITLLLSPTGTQTLAMTVFARSSEGALVDAAPYAGLMILFSSLFVGLVLTRSGGAAGKTS</sequence>
<feature type="transmembrane region" description="Helical" evidence="8">
    <location>
        <begin position="396"/>
        <end position="416"/>
    </location>
</feature>
<comment type="caution">
    <text evidence="10">The sequence shown here is derived from an EMBL/GenBank/DDBJ whole genome shotgun (WGS) entry which is preliminary data.</text>
</comment>
<evidence type="ECO:0000313" key="10">
    <source>
        <dbReference type="EMBL" id="OQP87326.1"/>
    </source>
</evidence>
<evidence type="ECO:0000256" key="2">
    <source>
        <dbReference type="ARBA" id="ARBA00022448"/>
    </source>
</evidence>
<keyword evidence="7 8" id="KW-0472">Membrane</keyword>
<dbReference type="PANTHER" id="PTHR43357:SF3">
    <property type="entry name" value="FE(3+)-TRANSPORT SYSTEM PERMEASE PROTEIN FBPB 2"/>
    <property type="match status" value="1"/>
</dbReference>
<feature type="transmembrane region" description="Helical" evidence="8">
    <location>
        <begin position="288"/>
        <end position="311"/>
    </location>
</feature>
<dbReference type="SUPFAM" id="SSF161098">
    <property type="entry name" value="MetI-like"/>
    <property type="match status" value="2"/>
</dbReference>
<feature type="transmembrane region" description="Helical" evidence="8">
    <location>
        <begin position="499"/>
        <end position="519"/>
    </location>
</feature>
<feature type="transmembrane region" description="Helical" evidence="8">
    <location>
        <begin position="331"/>
        <end position="355"/>
    </location>
</feature>
<feature type="transmembrane region" description="Helical" evidence="8">
    <location>
        <begin position="193"/>
        <end position="215"/>
    </location>
</feature>
<dbReference type="CDD" id="cd06261">
    <property type="entry name" value="TM_PBP2"/>
    <property type="match status" value="2"/>
</dbReference>
<name>A0ABX3PFQ7_9HYPH</name>
<feature type="transmembrane region" description="Helical" evidence="8">
    <location>
        <begin position="453"/>
        <end position="475"/>
    </location>
</feature>
<feature type="domain" description="ABC transmembrane type-1" evidence="9">
    <location>
        <begin position="327"/>
        <end position="518"/>
    </location>
</feature>
<feature type="transmembrane region" description="Helical" evidence="8">
    <location>
        <begin position="367"/>
        <end position="390"/>
    </location>
</feature>
<evidence type="ECO:0000256" key="7">
    <source>
        <dbReference type="ARBA" id="ARBA00023136"/>
    </source>
</evidence>
<keyword evidence="11" id="KW-1185">Reference proteome</keyword>
<keyword evidence="4" id="KW-0997">Cell inner membrane</keyword>
<reference evidence="10 11" key="1">
    <citation type="journal article" date="2017" name="Antonie Van Leeuwenhoek">
        <title>Rhizobium rhizosphaerae sp. nov., a novel species isolated from rice rhizosphere.</title>
        <authorList>
            <person name="Zhao J.J."/>
            <person name="Zhang J."/>
            <person name="Zhang R.J."/>
            <person name="Zhang C.W."/>
            <person name="Yin H.Q."/>
            <person name="Zhang X.X."/>
        </authorList>
    </citation>
    <scope>NUCLEOTIDE SEQUENCE [LARGE SCALE GENOMIC DNA]</scope>
    <source>
        <strain evidence="10 11">RD15</strain>
    </source>
</reference>
<feature type="domain" description="ABC transmembrane type-1" evidence="9">
    <location>
        <begin position="59"/>
        <end position="254"/>
    </location>
</feature>
<keyword evidence="6 8" id="KW-1133">Transmembrane helix</keyword>
<dbReference type="EMBL" id="MSPX01000003">
    <property type="protein sequence ID" value="OQP87326.1"/>
    <property type="molecule type" value="Genomic_DNA"/>
</dbReference>
<organism evidence="10 11">
    <name type="scientific">Xaviernesmea rhizosphaerae</name>
    <dbReference type="NCBI Taxonomy" id="1672749"/>
    <lineage>
        <taxon>Bacteria</taxon>
        <taxon>Pseudomonadati</taxon>
        <taxon>Pseudomonadota</taxon>
        <taxon>Alphaproteobacteria</taxon>
        <taxon>Hyphomicrobiales</taxon>
        <taxon>Rhizobiaceae</taxon>
        <taxon>Rhizobium/Agrobacterium group</taxon>
        <taxon>Xaviernesmea</taxon>
    </lineage>
</organism>
<comment type="subcellular location">
    <subcellularLocation>
        <location evidence="1">Cell inner membrane</location>
        <topology evidence="1">Multi-pass membrane protein</topology>
    </subcellularLocation>
    <subcellularLocation>
        <location evidence="8">Cell membrane</location>
        <topology evidence="8">Multi-pass membrane protein</topology>
    </subcellularLocation>
</comment>
<evidence type="ECO:0000256" key="6">
    <source>
        <dbReference type="ARBA" id="ARBA00022989"/>
    </source>
</evidence>
<evidence type="ECO:0000256" key="5">
    <source>
        <dbReference type="ARBA" id="ARBA00022692"/>
    </source>
</evidence>
<dbReference type="Pfam" id="PF00528">
    <property type="entry name" value="BPD_transp_1"/>
    <property type="match status" value="2"/>
</dbReference>
<evidence type="ECO:0000313" key="11">
    <source>
        <dbReference type="Proteomes" id="UP000192652"/>
    </source>
</evidence>
<evidence type="ECO:0000256" key="4">
    <source>
        <dbReference type="ARBA" id="ARBA00022519"/>
    </source>
</evidence>